<sequence length="570" mass="64616">MATKTARIKAGFTLGGEQAEADPLAGEAFVESGLYEVIADRRDPRCFLIGRTGSGKSAALQHLEDTEPDHVIRITPEDLSLPYITDLQVIRYMDSLDVKLDLFWIALWKHVLLVEIIRHRYGVTSPETKQRFLVGLKERLVRQPGKQAALDYLDEFEGKFWCDADERVREITDRFTERLGVDGSVSASVASFGVKGAVSSATEQTTESKSEMADRYQRIVNETQLSKLNQMLTVLNDEILDEANFTYVVIDDLDRDWVDERLSNDLIRCLFRTVLDMQRVANLKIVVALRSNIFQELDFAASGGQEEKFRALVLEMRWTKPLLEEVLDERVKLAAESSNLTAKSFRDLTPHSNNTRGNPIQYILQRTLLRPRDAIAFANQCFAVAAGKHRLSWEDIQAAERQYSANRLLALRDEWKQTYPGIDQVVVKFRGAPARMTRDEFQDRLDECMLLMTAPEFTGVRWMTDLSRAMWESSAGEASWNELYQPLLALLYRIGLVGCALTGSAAPLFFADDALLVESESTVDRCEWFHVHRMFHKALDVVRTGERREQQASSAPSQSAKAEDVSQSVS</sequence>
<dbReference type="AlphaFoldDB" id="A0A4Y5YL39"/>
<name>A0A4Y5YL39_9MICO</name>
<dbReference type="Proteomes" id="UP000316125">
    <property type="component" value="Chromosome"/>
</dbReference>
<evidence type="ECO:0000256" key="1">
    <source>
        <dbReference type="SAM" id="MobiDB-lite"/>
    </source>
</evidence>
<dbReference type="OrthoDB" id="9179688at2"/>
<proteinExistence type="predicted"/>
<evidence type="ECO:0000313" key="3">
    <source>
        <dbReference type="Proteomes" id="UP000316125"/>
    </source>
</evidence>
<dbReference type="RefSeq" id="WP_140035808.1">
    <property type="nucleotide sequence ID" value="NZ_CP041040.1"/>
</dbReference>
<organism evidence="2 3">
    <name type="scientific">Microbacterium foliorum</name>
    <dbReference type="NCBI Taxonomy" id="104336"/>
    <lineage>
        <taxon>Bacteria</taxon>
        <taxon>Bacillati</taxon>
        <taxon>Actinomycetota</taxon>
        <taxon>Actinomycetes</taxon>
        <taxon>Micrococcales</taxon>
        <taxon>Microbacteriaceae</taxon>
        <taxon>Microbacterium</taxon>
    </lineage>
</organism>
<feature type="compositionally biased region" description="Low complexity" evidence="1">
    <location>
        <begin position="551"/>
        <end position="560"/>
    </location>
</feature>
<dbReference type="InterPro" id="IPR027417">
    <property type="entry name" value="P-loop_NTPase"/>
</dbReference>
<accession>A0A4Y5YL39</accession>
<dbReference type="SUPFAM" id="SSF52540">
    <property type="entry name" value="P-loop containing nucleoside triphosphate hydrolases"/>
    <property type="match status" value="1"/>
</dbReference>
<dbReference type="InterPro" id="IPR059206">
    <property type="entry name" value="Sll1717-like"/>
</dbReference>
<dbReference type="EMBL" id="CP041040">
    <property type="protein sequence ID" value="QDE33512.1"/>
    <property type="molecule type" value="Genomic_DNA"/>
</dbReference>
<reference evidence="2 3" key="1">
    <citation type="submission" date="2019-06" db="EMBL/GenBank/DDBJ databases">
        <title>Complete genome of Microbacterium foliorum M2.</title>
        <authorList>
            <person name="Cao G."/>
        </authorList>
    </citation>
    <scope>NUCLEOTIDE SEQUENCE [LARGE SCALE GENOMIC DNA]</scope>
    <source>
        <strain evidence="2 3">M2</strain>
    </source>
</reference>
<feature type="region of interest" description="Disordered" evidence="1">
    <location>
        <begin position="546"/>
        <end position="570"/>
    </location>
</feature>
<dbReference type="NCBIfam" id="NF047389">
    <property type="entry name" value="ATPase_Sll1717"/>
    <property type="match status" value="1"/>
</dbReference>
<protein>
    <submittedName>
        <fullName evidence="2">Uncharacterized protein</fullName>
    </submittedName>
</protein>
<evidence type="ECO:0000313" key="2">
    <source>
        <dbReference type="EMBL" id="QDE33512.1"/>
    </source>
</evidence>
<gene>
    <name evidence="2" type="ORF">FIV50_01050</name>
</gene>